<dbReference type="OrthoDB" id="770574at2"/>
<gene>
    <name evidence="1" type="ORF">AY601_3052</name>
</gene>
<proteinExistence type="predicted"/>
<name>A0A127VF22_9SPHI</name>
<dbReference type="Proteomes" id="UP000071561">
    <property type="component" value="Chromosome"/>
</dbReference>
<evidence type="ECO:0000313" key="1">
    <source>
        <dbReference type="EMBL" id="AMP99925.1"/>
    </source>
</evidence>
<dbReference type="AlphaFoldDB" id="A0A127VF22"/>
<dbReference type="KEGG" id="pcm:AY601_3052"/>
<reference evidence="1 2" key="1">
    <citation type="submission" date="2016-03" db="EMBL/GenBank/DDBJ databases">
        <title>Complete genome sequence of Pedobacter cryoconitis PAMC 27485.</title>
        <authorList>
            <person name="Lee J."/>
            <person name="Kim O.-S."/>
        </authorList>
    </citation>
    <scope>NUCLEOTIDE SEQUENCE [LARGE SCALE GENOMIC DNA]</scope>
    <source>
        <strain evidence="1 2">PAMC 27485</strain>
    </source>
</reference>
<dbReference type="RefSeq" id="WP_068402513.1">
    <property type="nucleotide sequence ID" value="NZ_CP014504.1"/>
</dbReference>
<evidence type="ECO:0000313" key="2">
    <source>
        <dbReference type="Proteomes" id="UP000071561"/>
    </source>
</evidence>
<protein>
    <submittedName>
        <fullName evidence="1">Uncharacterized protein</fullName>
    </submittedName>
</protein>
<dbReference type="EMBL" id="CP014504">
    <property type="protein sequence ID" value="AMP99925.1"/>
    <property type="molecule type" value="Genomic_DNA"/>
</dbReference>
<sequence>MEIKLDQSSLPADQQHIRFQIVLQELYGIWHEGIYIADEDIFKVSDEVWYDLWSEIVRWEPINREIGPY</sequence>
<organism evidence="1 2">
    <name type="scientific">Pedobacter cryoconitis</name>
    <dbReference type="NCBI Taxonomy" id="188932"/>
    <lineage>
        <taxon>Bacteria</taxon>
        <taxon>Pseudomonadati</taxon>
        <taxon>Bacteroidota</taxon>
        <taxon>Sphingobacteriia</taxon>
        <taxon>Sphingobacteriales</taxon>
        <taxon>Sphingobacteriaceae</taxon>
        <taxon>Pedobacter</taxon>
    </lineage>
</organism>
<dbReference type="PATRIC" id="fig|188932.3.peg.3182"/>
<keyword evidence="2" id="KW-1185">Reference proteome</keyword>
<accession>A0A127VF22</accession>